<sequence length="155" mass="17153">MSAISGIVKQGGDNLVRNVWGMWDGMRLRDYIRIVVIVGVYLLLRPYLLKFAAKIQAKQNAKSTVTDKSAANVKISPNQLRGTGMAGSEHDDLGDDENDRTASGADLGTKAKRRQKKAIKKTTGEEKKGLEVQGENEDKEIMDLLIDYEEGKDGW</sequence>
<feature type="transmembrane region" description="Helical" evidence="2">
    <location>
        <begin position="31"/>
        <end position="48"/>
    </location>
</feature>
<dbReference type="InterPro" id="IPR011431">
    <property type="entry name" value="Trafficking_Pga2"/>
</dbReference>
<keyword evidence="2" id="KW-1133">Transmembrane helix</keyword>
<dbReference type="PANTHER" id="PTHR28199">
    <property type="entry name" value="PROCESSING OF GAS1 AND ALP PROTEIN 2"/>
    <property type="match status" value="1"/>
</dbReference>
<dbReference type="Pfam" id="PF07543">
    <property type="entry name" value="PGA2"/>
    <property type="match status" value="1"/>
</dbReference>
<evidence type="ECO:0000256" key="1">
    <source>
        <dbReference type="SAM" id="MobiDB-lite"/>
    </source>
</evidence>
<keyword evidence="2" id="KW-0812">Transmembrane</keyword>
<evidence type="ECO:0000256" key="2">
    <source>
        <dbReference type="SAM" id="Phobius"/>
    </source>
</evidence>
<dbReference type="VEuPathDB" id="FungiDB:BLGHR1_14988"/>
<dbReference type="GO" id="GO:0015031">
    <property type="term" value="P:protein transport"/>
    <property type="evidence" value="ECO:0007669"/>
    <property type="project" value="TreeGrafter"/>
</dbReference>
<evidence type="ECO:0000313" key="3">
    <source>
        <dbReference type="EMBL" id="SZF04192.1"/>
    </source>
</evidence>
<gene>
    <name evidence="3" type="ORF">BLGHR1_14988</name>
</gene>
<evidence type="ECO:0000313" key="4">
    <source>
        <dbReference type="Proteomes" id="UP000275772"/>
    </source>
</evidence>
<accession>A0A383UY15</accession>
<dbReference type="Proteomes" id="UP000275772">
    <property type="component" value="Unassembled WGS sequence"/>
</dbReference>
<dbReference type="AlphaFoldDB" id="A0A383UY15"/>
<protein>
    <submittedName>
        <fullName evidence="3">Uncharacterized protein</fullName>
    </submittedName>
</protein>
<keyword evidence="2" id="KW-0472">Membrane</keyword>
<proteinExistence type="predicted"/>
<name>A0A383UY15_BLUHO</name>
<dbReference type="PANTHER" id="PTHR28199:SF1">
    <property type="entry name" value="PROCESSING OF GAS1 AND ALP PROTEIN 2"/>
    <property type="match status" value="1"/>
</dbReference>
<dbReference type="EMBL" id="UNSH01000064">
    <property type="protein sequence ID" value="SZF04192.1"/>
    <property type="molecule type" value="Genomic_DNA"/>
</dbReference>
<organism evidence="3 4">
    <name type="scientific">Blumeria hordei</name>
    <name type="common">Barley powdery mildew</name>
    <name type="synonym">Blumeria graminis f. sp. hordei</name>
    <dbReference type="NCBI Taxonomy" id="2867405"/>
    <lineage>
        <taxon>Eukaryota</taxon>
        <taxon>Fungi</taxon>
        <taxon>Dikarya</taxon>
        <taxon>Ascomycota</taxon>
        <taxon>Pezizomycotina</taxon>
        <taxon>Leotiomycetes</taxon>
        <taxon>Erysiphales</taxon>
        <taxon>Erysiphaceae</taxon>
        <taxon>Blumeria</taxon>
    </lineage>
</organism>
<feature type="region of interest" description="Disordered" evidence="1">
    <location>
        <begin position="66"/>
        <end position="136"/>
    </location>
</feature>
<feature type="compositionally biased region" description="Polar residues" evidence="1">
    <location>
        <begin position="66"/>
        <end position="81"/>
    </location>
</feature>
<reference evidence="3 4" key="1">
    <citation type="submission" date="2017-11" db="EMBL/GenBank/DDBJ databases">
        <authorList>
            <person name="Kracher B."/>
        </authorList>
    </citation>
    <scope>NUCLEOTIDE SEQUENCE [LARGE SCALE GENOMIC DNA]</scope>
    <source>
        <strain evidence="3 4">RACE1</strain>
    </source>
</reference>
<feature type="compositionally biased region" description="Basic residues" evidence="1">
    <location>
        <begin position="110"/>
        <end position="120"/>
    </location>
</feature>